<name>A0A7S0AL76_9DINO</name>
<accession>A0A7S0AL76</accession>
<comment type="subcellular location">
    <subcellularLocation>
        <location evidence="1">Nucleus</location>
    </subcellularLocation>
</comment>
<dbReference type="PANTHER" id="PTHR13489:SF0">
    <property type="entry name" value="MINI-CHROMOSOME MAINTENANCE COMPLEX-BINDING PROTEIN"/>
    <property type="match status" value="1"/>
</dbReference>
<evidence type="ECO:0000256" key="3">
    <source>
        <dbReference type="SAM" id="MobiDB-lite"/>
    </source>
</evidence>
<protein>
    <recommendedName>
        <fullName evidence="5">Mini-chromosome maintenance complex-binding protein</fullName>
    </recommendedName>
</protein>
<keyword evidence="2" id="KW-0539">Nucleus</keyword>
<dbReference type="InterPro" id="IPR019140">
    <property type="entry name" value="MCM_complex-bd"/>
</dbReference>
<sequence length="645" mass="69439">MDAAGAAELVKAPLRALDGLFAQCLAAVGSAGPVPAEWGEKELLVRTLGLEDEENFARIPCLNDVDIVEAVPPFSLVRYRGLVQDIFEPEIYAAMFEERAIGAPAGAPARLVTTKYRECVEPAPGCCLEDLGRDGMGQRGACYCVPLPGETAWARASSAVATAGAVAAWLPAGPQSGDVPATPPAAASKRPRPDEDVDMTQDAPEQPQDARRARKDSAAQHAAAPVNGAMSLRNANEFGLNFPLPAEEQRGRGSSTACIVKLYDGNMEALRLQEVVEVLGILCVNPEMASFDSTPLELAGIGRDARQPSSALVPRVHALLVRRLPFHHPLLPFSPDWLSEARLVAAYQNRLATPGALASARGAAVEQLKRHLGGDELAAEYLLMLLVSRAFGRYGEQALGPWALNLASWPDNVSARALGDAVAELVPRAAYLELTSETLSSQRWRPRKDFVANRLVAGQLQLAAGTLLLLDETPMSEGQVSAEGVKALSAISALVTDQVLTCDFLSYDVKIPLELPCLLVSKRRSIIKDVHVTLPLRPSAPVLGSAVLAHPGSLDAARFLLGLVTRRPRPLRIPDEVSQRFGNDFAAVRQDLQVRPELCHVWMSLARAHCLTSAEEELTTERWQAVLGFERERLRRCAQEGLPGA</sequence>
<feature type="region of interest" description="Disordered" evidence="3">
    <location>
        <begin position="173"/>
        <end position="228"/>
    </location>
</feature>
<evidence type="ECO:0008006" key="5">
    <source>
        <dbReference type="Google" id="ProtNLM"/>
    </source>
</evidence>
<dbReference type="Pfam" id="PF09739">
    <property type="entry name" value="MCM_bind"/>
    <property type="match status" value="1"/>
</dbReference>
<dbReference type="AlphaFoldDB" id="A0A7S0AL76"/>
<dbReference type="PANTHER" id="PTHR13489">
    <property type="entry name" value="MINI-CHROMOSOME MAINTENANCE COMPLEX-BINDING PROTEIN"/>
    <property type="match status" value="1"/>
</dbReference>
<reference evidence="4" key="1">
    <citation type="submission" date="2021-01" db="EMBL/GenBank/DDBJ databases">
        <authorList>
            <person name="Corre E."/>
            <person name="Pelletier E."/>
            <person name="Niang G."/>
            <person name="Scheremetjew M."/>
            <person name="Finn R."/>
            <person name="Kale V."/>
            <person name="Holt S."/>
            <person name="Cochrane G."/>
            <person name="Meng A."/>
            <person name="Brown T."/>
            <person name="Cohen L."/>
        </authorList>
    </citation>
    <scope>NUCLEOTIDE SEQUENCE</scope>
    <source>
        <strain evidence="4">Pbaha01</strain>
    </source>
</reference>
<organism evidence="4">
    <name type="scientific">Pyrodinium bahamense</name>
    <dbReference type="NCBI Taxonomy" id="73915"/>
    <lineage>
        <taxon>Eukaryota</taxon>
        <taxon>Sar</taxon>
        <taxon>Alveolata</taxon>
        <taxon>Dinophyceae</taxon>
        <taxon>Gonyaulacales</taxon>
        <taxon>Pyrocystaceae</taxon>
        <taxon>Pyrodinium</taxon>
    </lineage>
</organism>
<evidence type="ECO:0000256" key="1">
    <source>
        <dbReference type="ARBA" id="ARBA00004123"/>
    </source>
</evidence>
<evidence type="ECO:0000256" key="2">
    <source>
        <dbReference type="ARBA" id="ARBA00023242"/>
    </source>
</evidence>
<evidence type="ECO:0000313" key="4">
    <source>
        <dbReference type="EMBL" id="CAD8366949.1"/>
    </source>
</evidence>
<dbReference type="GO" id="GO:0005634">
    <property type="term" value="C:nucleus"/>
    <property type="evidence" value="ECO:0007669"/>
    <property type="project" value="UniProtKB-SubCell"/>
</dbReference>
<feature type="compositionally biased region" description="Basic and acidic residues" evidence="3">
    <location>
        <begin position="208"/>
        <end position="218"/>
    </location>
</feature>
<dbReference type="GO" id="GO:0003682">
    <property type="term" value="F:chromatin binding"/>
    <property type="evidence" value="ECO:0007669"/>
    <property type="project" value="TreeGrafter"/>
</dbReference>
<gene>
    <name evidence="4" type="ORF">PBAH0796_LOCUS18148</name>
</gene>
<dbReference type="GO" id="GO:0006261">
    <property type="term" value="P:DNA-templated DNA replication"/>
    <property type="evidence" value="ECO:0007669"/>
    <property type="project" value="TreeGrafter"/>
</dbReference>
<proteinExistence type="predicted"/>
<dbReference type="EMBL" id="HBEG01029756">
    <property type="protein sequence ID" value="CAD8366949.1"/>
    <property type="molecule type" value="Transcribed_RNA"/>
</dbReference>